<dbReference type="PANTHER" id="PTHR10961:SF46">
    <property type="entry name" value="PEROXISOMAL SARCOSINE OXIDASE"/>
    <property type="match status" value="1"/>
</dbReference>
<dbReference type="AlphaFoldDB" id="A0A2R8ADQ1"/>
<dbReference type="PANTHER" id="PTHR10961">
    <property type="entry name" value="PEROXISOMAL SARCOSINE OXIDASE"/>
    <property type="match status" value="1"/>
</dbReference>
<feature type="domain" description="FAD dependent oxidoreductase" evidence="5">
    <location>
        <begin position="5"/>
        <end position="347"/>
    </location>
</feature>
<dbReference type="Gene3D" id="3.50.50.60">
    <property type="entry name" value="FAD/NAD(P)-binding domain"/>
    <property type="match status" value="1"/>
</dbReference>
<evidence type="ECO:0000256" key="3">
    <source>
        <dbReference type="ARBA" id="ARBA00022827"/>
    </source>
</evidence>
<keyword evidence="4 6" id="KW-0560">Oxidoreductase</keyword>
<reference evidence="6 7" key="1">
    <citation type="submission" date="2018-03" db="EMBL/GenBank/DDBJ databases">
        <authorList>
            <person name="Keele B.F."/>
        </authorList>
    </citation>
    <scope>NUCLEOTIDE SEQUENCE [LARGE SCALE GENOMIC DNA]</scope>
    <source>
        <strain evidence="6 7">CeCT 8812</strain>
    </source>
</reference>
<evidence type="ECO:0000313" key="7">
    <source>
        <dbReference type="Proteomes" id="UP000244932"/>
    </source>
</evidence>
<dbReference type="InterPro" id="IPR036188">
    <property type="entry name" value="FAD/NAD-bd_sf"/>
</dbReference>
<accession>A0A2R8ADQ1</accession>
<proteinExistence type="predicted"/>
<gene>
    <name evidence="6" type="primary">soxA_2</name>
    <name evidence="6" type="ORF">POI8812_02719</name>
</gene>
<dbReference type="InterPro" id="IPR045170">
    <property type="entry name" value="MTOX"/>
</dbReference>
<dbReference type="GO" id="GO:0008115">
    <property type="term" value="F:sarcosine oxidase activity"/>
    <property type="evidence" value="ECO:0007669"/>
    <property type="project" value="UniProtKB-EC"/>
</dbReference>
<dbReference type="InterPro" id="IPR006076">
    <property type="entry name" value="FAD-dep_OxRdtase"/>
</dbReference>
<evidence type="ECO:0000259" key="5">
    <source>
        <dbReference type="Pfam" id="PF01266"/>
    </source>
</evidence>
<protein>
    <submittedName>
        <fullName evidence="6">Monomeric sarcosine oxidase</fullName>
        <ecNumber evidence="6">1.5.3.1</ecNumber>
    </submittedName>
</protein>
<dbReference type="GO" id="GO:0050660">
    <property type="term" value="F:flavin adenine dinucleotide binding"/>
    <property type="evidence" value="ECO:0007669"/>
    <property type="project" value="InterPro"/>
</dbReference>
<dbReference type="Pfam" id="PF01266">
    <property type="entry name" value="DAO"/>
    <property type="match status" value="1"/>
</dbReference>
<dbReference type="RefSeq" id="WP_108783075.1">
    <property type="nucleotide sequence ID" value="NZ_OMKW01000003.1"/>
</dbReference>
<dbReference type="EMBL" id="OMKW01000003">
    <property type="protein sequence ID" value="SPF30383.1"/>
    <property type="molecule type" value="Genomic_DNA"/>
</dbReference>
<dbReference type="Gene3D" id="3.30.9.10">
    <property type="entry name" value="D-Amino Acid Oxidase, subunit A, domain 2"/>
    <property type="match status" value="1"/>
</dbReference>
<dbReference type="Proteomes" id="UP000244932">
    <property type="component" value="Unassembled WGS sequence"/>
</dbReference>
<keyword evidence="3" id="KW-0274">FAD</keyword>
<dbReference type="EC" id="1.5.3.1" evidence="6"/>
<keyword evidence="2" id="KW-0285">Flavoprotein</keyword>
<evidence type="ECO:0000313" key="6">
    <source>
        <dbReference type="EMBL" id="SPF30383.1"/>
    </source>
</evidence>
<name>A0A2R8ADQ1_9RHOB</name>
<dbReference type="OrthoDB" id="9806257at2"/>
<sequence length="361" mass="39095">MPTALIVGAGINGLSTARALLLRGWSVTLIEAGPLPNPEAASWDHHRLIRGHYAGKPKLAARIGEAYAAWDALFADIGSHSYTQRGVLSLSRAPGDWTDRSRIAFDETAQDYITLSPPEIAQRYPMLETDGLRFGLLTQTGGALLSDKIVEGLLAWLEANGATLHAHCPARSIDAERAIVETPLGQLQADRLIVAAGVGLPALSDHFAQRCHPRRSTVVYAEVPSQWQAAWTDGPAWVDMGGDTDLWGIPPVAGLPLKLGYGLHTRPGDPATERTATAEDTAQIMGAYRGAFRDIDAYRPVRTVANFYLMAPNEDFQLIEECRTLWLSADSGHGFKFGALTGQDVADALEQGAEPILSRWR</sequence>
<keyword evidence="7" id="KW-1185">Reference proteome</keyword>
<evidence type="ECO:0000256" key="4">
    <source>
        <dbReference type="ARBA" id="ARBA00023002"/>
    </source>
</evidence>
<evidence type="ECO:0000256" key="2">
    <source>
        <dbReference type="ARBA" id="ARBA00022630"/>
    </source>
</evidence>
<evidence type="ECO:0000256" key="1">
    <source>
        <dbReference type="ARBA" id="ARBA00001974"/>
    </source>
</evidence>
<organism evidence="6 7">
    <name type="scientific">Pontivivens insulae</name>
    <dbReference type="NCBI Taxonomy" id="1639689"/>
    <lineage>
        <taxon>Bacteria</taxon>
        <taxon>Pseudomonadati</taxon>
        <taxon>Pseudomonadota</taxon>
        <taxon>Alphaproteobacteria</taxon>
        <taxon>Rhodobacterales</taxon>
        <taxon>Paracoccaceae</taxon>
        <taxon>Pontivivens</taxon>
    </lineage>
</organism>
<comment type="cofactor">
    <cofactor evidence="1">
        <name>FAD</name>
        <dbReference type="ChEBI" id="CHEBI:57692"/>
    </cofactor>
</comment>
<dbReference type="SUPFAM" id="SSF51905">
    <property type="entry name" value="FAD/NAD(P)-binding domain"/>
    <property type="match status" value="1"/>
</dbReference>